<feature type="region of interest" description="Disordered" evidence="1">
    <location>
        <begin position="1"/>
        <end position="20"/>
    </location>
</feature>
<dbReference type="AlphaFoldDB" id="A0A076EFC7"/>
<name>A0A076EFC7_RHOOP</name>
<sequence length="305" mass="32975">MISDTETRTETPTTEVPTWENSGIAGAKESLMAIESPKPRAGSRFLDAFLQSPFAGLAPWILMSLLSGPGRFEESVATALGLSILFLFLGHRRGGTLKPLEVFDILYFGGLAAIGLFASDDLITWLEKWSGEMSSLALVAFAFGSLLLRNPFTLPYAKETTPEEYWTSPLFLKVNQLITLVWALSFTVSAAAGLYGDLVLDQPDNFWTGWIIPIGALLFALSFTEWYPDVASAQAPREPGEPEEVAPPLVKLFDFLPPFVVGVGIAMLVTDNDPDWLGITLIVVGAIGTAALRRADAQSRSSSAA</sequence>
<evidence type="ECO:0000313" key="4">
    <source>
        <dbReference type="Proteomes" id="UP000028488"/>
    </source>
</evidence>
<protein>
    <submittedName>
        <fullName evidence="3">Membrane protein</fullName>
    </submittedName>
</protein>
<organism evidence="3 4">
    <name type="scientific">Rhodococcus opacus</name>
    <name type="common">Nocardia opaca</name>
    <dbReference type="NCBI Taxonomy" id="37919"/>
    <lineage>
        <taxon>Bacteria</taxon>
        <taxon>Bacillati</taxon>
        <taxon>Actinomycetota</taxon>
        <taxon>Actinomycetes</taxon>
        <taxon>Mycobacteriales</taxon>
        <taxon>Nocardiaceae</taxon>
        <taxon>Rhodococcus</taxon>
    </lineage>
</organism>
<feature type="transmembrane region" description="Helical" evidence="2">
    <location>
        <begin position="207"/>
        <end position="228"/>
    </location>
</feature>
<feature type="transmembrane region" description="Helical" evidence="2">
    <location>
        <begin position="102"/>
        <end position="119"/>
    </location>
</feature>
<evidence type="ECO:0000256" key="2">
    <source>
        <dbReference type="SAM" id="Phobius"/>
    </source>
</evidence>
<dbReference type="EMBL" id="CP008947">
    <property type="protein sequence ID" value="AII04995.1"/>
    <property type="molecule type" value="Genomic_DNA"/>
</dbReference>
<keyword evidence="2" id="KW-0812">Transmembrane</keyword>
<reference evidence="3 4" key="1">
    <citation type="submission" date="2014-07" db="EMBL/GenBank/DDBJ databases">
        <title>Genome Sequence of Rhodococcus opacus Strain R7, a Biodegrader of Mono- and Polycyclic Aromatic Hydrocarbons.</title>
        <authorList>
            <person name="Di Gennaro P."/>
            <person name="Zampolli J."/>
            <person name="Presti I."/>
            <person name="Cappelletti M."/>
            <person name="D'Ursi P."/>
            <person name="Orro A."/>
            <person name="Mezzelani A."/>
            <person name="Milanesi L."/>
        </authorList>
    </citation>
    <scope>NUCLEOTIDE SEQUENCE [LARGE SCALE GENOMIC DNA]</scope>
    <source>
        <strain evidence="3 4">R7</strain>
    </source>
</reference>
<dbReference type="Proteomes" id="UP000028488">
    <property type="component" value="Chromosome"/>
</dbReference>
<dbReference type="RefSeq" id="WP_112302164.1">
    <property type="nucleotide sequence ID" value="NZ_CP008947.1"/>
</dbReference>
<feature type="transmembrane region" description="Helical" evidence="2">
    <location>
        <begin position="276"/>
        <end position="292"/>
    </location>
</feature>
<evidence type="ECO:0000313" key="3">
    <source>
        <dbReference type="EMBL" id="AII04995.1"/>
    </source>
</evidence>
<evidence type="ECO:0000256" key="1">
    <source>
        <dbReference type="SAM" id="MobiDB-lite"/>
    </source>
</evidence>
<dbReference type="eggNOG" id="COG1233">
    <property type="taxonomic scope" value="Bacteria"/>
</dbReference>
<gene>
    <name evidence="3" type="ORF">EP51_10395</name>
</gene>
<proteinExistence type="predicted"/>
<accession>A0A076EFC7</accession>
<feature type="transmembrane region" description="Helical" evidence="2">
    <location>
        <begin position="177"/>
        <end position="195"/>
    </location>
</feature>
<keyword evidence="2" id="KW-0472">Membrane</keyword>
<feature type="transmembrane region" description="Helical" evidence="2">
    <location>
        <begin position="131"/>
        <end position="148"/>
    </location>
</feature>
<feature type="transmembrane region" description="Helical" evidence="2">
    <location>
        <begin position="249"/>
        <end position="270"/>
    </location>
</feature>
<feature type="compositionally biased region" description="Low complexity" evidence="1">
    <location>
        <begin position="10"/>
        <end position="20"/>
    </location>
</feature>
<keyword evidence="2" id="KW-1133">Transmembrane helix</keyword>